<evidence type="ECO:0000256" key="10">
    <source>
        <dbReference type="ARBA" id="ARBA00022840"/>
    </source>
</evidence>
<evidence type="ECO:0000256" key="3">
    <source>
        <dbReference type="ARBA" id="ARBA00004752"/>
    </source>
</evidence>
<evidence type="ECO:0000256" key="12">
    <source>
        <dbReference type="ARBA" id="ARBA00022984"/>
    </source>
</evidence>
<dbReference type="SUPFAM" id="SSF51984">
    <property type="entry name" value="MurCD N-terminal domain"/>
    <property type="match status" value="1"/>
</dbReference>
<dbReference type="Pfam" id="PF08245">
    <property type="entry name" value="Mur_ligase_M"/>
    <property type="match status" value="1"/>
</dbReference>
<feature type="domain" description="Mur ligase central" evidence="20">
    <location>
        <begin position="114"/>
        <end position="292"/>
    </location>
</feature>
<dbReference type="InterPro" id="IPR036565">
    <property type="entry name" value="Mur-like_cat_sf"/>
</dbReference>
<comment type="similarity">
    <text evidence="4 17">Belongs to the MurCDEF family.</text>
</comment>
<comment type="catalytic activity">
    <reaction evidence="16 17 18">
        <text>UDP-N-acetyl-alpha-D-muramoyl-L-alanine + D-glutamate + ATP = UDP-N-acetyl-alpha-D-muramoyl-L-alanyl-D-glutamate + ADP + phosphate + H(+)</text>
        <dbReference type="Rhea" id="RHEA:16429"/>
        <dbReference type="ChEBI" id="CHEBI:15378"/>
        <dbReference type="ChEBI" id="CHEBI:29986"/>
        <dbReference type="ChEBI" id="CHEBI:30616"/>
        <dbReference type="ChEBI" id="CHEBI:43474"/>
        <dbReference type="ChEBI" id="CHEBI:83898"/>
        <dbReference type="ChEBI" id="CHEBI:83900"/>
        <dbReference type="ChEBI" id="CHEBI:456216"/>
        <dbReference type="EC" id="6.3.2.9"/>
    </reaction>
</comment>
<feature type="binding site" evidence="17">
    <location>
        <begin position="116"/>
        <end position="122"/>
    </location>
    <ligand>
        <name>ATP</name>
        <dbReference type="ChEBI" id="CHEBI:30616"/>
    </ligand>
</feature>
<proteinExistence type="inferred from homology"/>
<dbReference type="GO" id="GO:0008764">
    <property type="term" value="F:UDP-N-acetylmuramoylalanine-D-glutamate ligase activity"/>
    <property type="evidence" value="ECO:0007669"/>
    <property type="project" value="UniProtKB-UniRule"/>
</dbReference>
<sequence>MKLKDKKVLVFGAGKSGISAARLLQKLEAYVVLYDGKKDVDTGTFKDKIDTSKNWEAYFGEFPMDKLDQIDLMIISPGIAIDHPFVEAVKEKAIPIWGEIELAYRHSKGKIIAVTGTNGKTTTTSLIGEIMNTYFKQVFVVGNIGNPYTDIALDTTEDSVTIIELSSFQLETIHEFCPDVSAILNITPDHLNRHHTMENYINLKKSIAKNQSIKNLCVLNYEDVHTRKIGNELDTRIVYFSSETKLDNGLYLDGDDIIYSKEEIKEKICNVNELQILGKHSYENVMAAVAVAIEMGIPMDLIYQAIRSFKAVEHRIEYVDTINGVSYYNDSKGTNPDASIKAVMAMKKPTILIGGGYDKGSSFDEWILSFKGKVKTLVLMGETKEKIAATAKKYNFNNIIMVEDLKEAVLVSAREAKEGDVVLLSPACASWGMFDNYEQRGRMFKKYVKELL</sequence>
<dbReference type="GO" id="GO:0008360">
    <property type="term" value="P:regulation of cell shape"/>
    <property type="evidence" value="ECO:0007669"/>
    <property type="project" value="UniProtKB-KW"/>
</dbReference>
<evidence type="ECO:0000256" key="1">
    <source>
        <dbReference type="ARBA" id="ARBA00002734"/>
    </source>
</evidence>
<dbReference type="SUPFAM" id="SSF53623">
    <property type="entry name" value="MurD-like peptide ligases, catalytic domain"/>
    <property type="match status" value="1"/>
</dbReference>
<dbReference type="SUPFAM" id="SSF53244">
    <property type="entry name" value="MurD-like peptide ligases, peptide-binding domain"/>
    <property type="match status" value="1"/>
</dbReference>
<dbReference type="InterPro" id="IPR005762">
    <property type="entry name" value="MurD"/>
</dbReference>
<evidence type="ECO:0000313" key="22">
    <source>
        <dbReference type="Proteomes" id="UP000196053"/>
    </source>
</evidence>
<evidence type="ECO:0000256" key="17">
    <source>
        <dbReference type="HAMAP-Rule" id="MF_00639"/>
    </source>
</evidence>
<evidence type="ECO:0000256" key="9">
    <source>
        <dbReference type="ARBA" id="ARBA00022741"/>
    </source>
</evidence>
<dbReference type="PANTHER" id="PTHR43692">
    <property type="entry name" value="UDP-N-ACETYLMURAMOYLALANINE--D-GLUTAMATE LIGASE"/>
    <property type="match status" value="1"/>
</dbReference>
<evidence type="ECO:0000256" key="2">
    <source>
        <dbReference type="ARBA" id="ARBA00004496"/>
    </source>
</evidence>
<keyword evidence="9 17" id="KW-0547">Nucleotide-binding</keyword>
<keyword evidence="17 18" id="KW-0131">Cell cycle</keyword>
<dbReference type="GO" id="GO:0009252">
    <property type="term" value="P:peptidoglycan biosynthetic process"/>
    <property type="evidence" value="ECO:0007669"/>
    <property type="project" value="UniProtKB-UniRule"/>
</dbReference>
<dbReference type="Proteomes" id="UP000196053">
    <property type="component" value="Chromosome I"/>
</dbReference>
<evidence type="ECO:0000256" key="4">
    <source>
        <dbReference type="ARBA" id="ARBA00010416"/>
    </source>
</evidence>
<dbReference type="PANTHER" id="PTHR43692:SF1">
    <property type="entry name" value="UDP-N-ACETYLMURAMOYLALANINE--D-GLUTAMATE LIGASE"/>
    <property type="match status" value="1"/>
</dbReference>
<keyword evidence="10 17" id="KW-0067">ATP-binding</keyword>
<evidence type="ECO:0000259" key="19">
    <source>
        <dbReference type="Pfam" id="PF02875"/>
    </source>
</evidence>
<gene>
    <name evidence="17 21" type="primary">murD</name>
    <name evidence="21" type="ORF">SD1D_0818</name>
</gene>
<dbReference type="Pfam" id="PF02875">
    <property type="entry name" value="Mur_ligase_C"/>
    <property type="match status" value="1"/>
</dbReference>
<dbReference type="InterPro" id="IPR036615">
    <property type="entry name" value="Mur_ligase_C_dom_sf"/>
</dbReference>
<dbReference type="GO" id="GO:0005737">
    <property type="term" value="C:cytoplasm"/>
    <property type="evidence" value="ECO:0007669"/>
    <property type="project" value="UniProtKB-SubCell"/>
</dbReference>
<evidence type="ECO:0000256" key="13">
    <source>
        <dbReference type="ARBA" id="ARBA00023316"/>
    </source>
</evidence>
<dbReference type="AlphaFoldDB" id="A0A0K8J3Y7"/>
<accession>A0A0K8J3Y7</accession>
<keyword evidence="13 17" id="KW-0961">Cell wall biogenesis/degradation</keyword>
<keyword evidence="7 17" id="KW-0963">Cytoplasm</keyword>
<evidence type="ECO:0000256" key="6">
    <source>
        <dbReference type="ARBA" id="ARBA00015655"/>
    </source>
</evidence>
<dbReference type="GO" id="GO:0071555">
    <property type="term" value="P:cell wall organization"/>
    <property type="evidence" value="ECO:0007669"/>
    <property type="project" value="UniProtKB-KW"/>
</dbReference>
<feature type="domain" description="Mur ligase C-terminal" evidence="19">
    <location>
        <begin position="314"/>
        <end position="428"/>
    </location>
</feature>
<dbReference type="Pfam" id="PF21799">
    <property type="entry name" value="MurD-like_N"/>
    <property type="match status" value="1"/>
</dbReference>
<dbReference type="Gene3D" id="3.40.1190.10">
    <property type="entry name" value="Mur-like, catalytic domain"/>
    <property type="match status" value="1"/>
</dbReference>
<evidence type="ECO:0000256" key="18">
    <source>
        <dbReference type="RuleBase" id="RU003664"/>
    </source>
</evidence>
<dbReference type="HAMAP" id="MF_00639">
    <property type="entry name" value="MurD"/>
    <property type="match status" value="1"/>
</dbReference>
<evidence type="ECO:0000256" key="11">
    <source>
        <dbReference type="ARBA" id="ARBA00022960"/>
    </source>
</evidence>
<dbReference type="InterPro" id="IPR004101">
    <property type="entry name" value="Mur_ligase_C"/>
</dbReference>
<keyword evidence="22" id="KW-1185">Reference proteome</keyword>
<keyword evidence="8 17" id="KW-0436">Ligase</keyword>
<name>A0A0K8J3Y7_9FIRM</name>
<evidence type="ECO:0000256" key="5">
    <source>
        <dbReference type="ARBA" id="ARBA00012212"/>
    </source>
</evidence>
<dbReference type="EC" id="6.3.2.9" evidence="5 17"/>
<dbReference type="Gene3D" id="3.90.190.20">
    <property type="entry name" value="Mur ligase, C-terminal domain"/>
    <property type="match status" value="1"/>
</dbReference>
<dbReference type="KEGG" id="hsd:SD1D_0818"/>
<keyword evidence="11 17" id="KW-0133">Cell shape</keyword>
<keyword evidence="17 18" id="KW-0132">Cell division</keyword>
<comment type="function">
    <text evidence="1 17 18">Cell wall formation. Catalyzes the addition of glutamate to the nucleotide precursor UDP-N-acetylmuramoyl-L-alanine (UMA).</text>
</comment>
<dbReference type="EMBL" id="LN879430">
    <property type="protein sequence ID" value="CUH92366.1"/>
    <property type="molecule type" value="Genomic_DNA"/>
</dbReference>
<organism evidence="21 22">
    <name type="scientific">Herbinix luporum</name>
    <dbReference type="NCBI Taxonomy" id="1679721"/>
    <lineage>
        <taxon>Bacteria</taxon>
        <taxon>Bacillati</taxon>
        <taxon>Bacillota</taxon>
        <taxon>Clostridia</taxon>
        <taxon>Lachnospirales</taxon>
        <taxon>Lachnospiraceae</taxon>
        <taxon>Herbinix</taxon>
    </lineage>
</organism>
<evidence type="ECO:0000256" key="7">
    <source>
        <dbReference type="ARBA" id="ARBA00022490"/>
    </source>
</evidence>
<dbReference type="OrthoDB" id="9809796at2"/>
<dbReference type="UniPathway" id="UPA00219"/>
<dbReference type="NCBIfam" id="TIGR01087">
    <property type="entry name" value="murD"/>
    <property type="match status" value="1"/>
</dbReference>
<reference evidence="22" key="1">
    <citation type="submission" date="2015-09" db="EMBL/GenBank/DDBJ databases">
        <authorList>
            <person name="Wibberg D."/>
        </authorList>
    </citation>
    <scope>NUCLEOTIDE SEQUENCE [LARGE SCALE GENOMIC DNA]</scope>
    <source>
        <strain evidence="22">SD1D</strain>
    </source>
</reference>
<evidence type="ECO:0000259" key="20">
    <source>
        <dbReference type="Pfam" id="PF08245"/>
    </source>
</evidence>
<comment type="pathway">
    <text evidence="3 17 18">Cell wall biogenesis; peptidoglycan biosynthesis.</text>
</comment>
<evidence type="ECO:0000256" key="14">
    <source>
        <dbReference type="ARBA" id="ARBA00030398"/>
    </source>
</evidence>
<evidence type="ECO:0000313" key="21">
    <source>
        <dbReference type="EMBL" id="CUH92366.1"/>
    </source>
</evidence>
<keyword evidence="12 17" id="KW-0573">Peptidoglycan synthesis</keyword>
<evidence type="ECO:0000256" key="15">
    <source>
        <dbReference type="ARBA" id="ARBA00032324"/>
    </source>
</evidence>
<evidence type="ECO:0000256" key="8">
    <source>
        <dbReference type="ARBA" id="ARBA00022598"/>
    </source>
</evidence>
<evidence type="ECO:0000256" key="16">
    <source>
        <dbReference type="ARBA" id="ARBA00047632"/>
    </source>
</evidence>
<dbReference type="InterPro" id="IPR013221">
    <property type="entry name" value="Mur_ligase_cen"/>
</dbReference>
<dbReference type="GO" id="GO:0051301">
    <property type="term" value="P:cell division"/>
    <property type="evidence" value="ECO:0007669"/>
    <property type="project" value="UniProtKB-KW"/>
</dbReference>
<comment type="subcellular location">
    <subcellularLocation>
        <location evidence="2 17 18">Cytoplasm</location>
    </subcellularLocation>
</comment>
<protein>
    <recommendedName>
        <fullName evidence="6 17">UDP-N-acetylmuramoylalanine--D-glutamate ligase</fullName>
        <ecNumber evidence="5 17">6.3.2.9</ecNumber>
    </recommendedName>
    <alternativeName>
        <fullName evidence="15 17">D-glutamic acid-adding enzyme</fullName>
    </alternativeName>
    <alternativeName>
        <fullName evidence="14 17">UDP-N-acetylmuramoyl-L-alanyl-D-glutamate synthetase</fullName>
    </alternativeName>
</protein>
<dbReference type="Gene3D" id="3.40.50.720">
    <property type="entry name" value="NAD(P)-binding Rossmann-like Domain"/>
    <property type="match status" value="1"/>
</dbReference>
<dbReference type="RefSeq" id="WP_058257736.1">
    <property type="nucleotide sequence ID" value="NZ_DUPS01000072.1"/>
</dbReference>
<dbReference type="GO" id="GO:0005524">
    <property type="term" value="F:ATP binding"/>
    <property type="evidence" value="ECO:0007669"/>
    <property type="project" value="UniProtKB-UniRule"/>
</dbReference>